<organism evidence="1 2">
    <name type="scientific">Wickerhamomyces anomalus (strain ATCC 58044 / CBS 1984 / NCYC 433 / NRRL Y-366-8)</name>
    <name type="common">Yeast</name>
    <name type="synonym">Hansenula anomala</name>
    <dbReference type="NCBI Taxonomy" id="683960"/>
    <lineage>
        <taxon>Eukaryota</taxon>
        <taxon>Fungi</taxon>
        <taxon>Dikarya</taxon>
        <taxon>Ascomycota</taxon>
        <taxon>Saccharomycotina</taxon>
        <taxon>Saccharomycetes</taxon>
        <taxon>Phaffomycetales</taxon>
        <taxon>Wickerhamomycetaceae</taxon>
        <taxon>Wickerhamomyces</taxon>
    </lineage>
</organism>
<sequence>MSTATRNANRRLDRIYISDSLKSLKGTLEHQAMDHSIYYSTHKPIKLNLHIDPLATLKNQVGKPRFTLLKSTYSSTNPDDPDEWLNRIQSNPQFYDNKYPEIGSRASSYFSNLSREAQTIQKLRHLLNKRTLSSAEISQQHREEQLASSTPISYCDYKVLNKLYHKQQQQTIIEELIDPTRDQILSSRLPQEAYQSTTR</sequence>
<dbReference type="EMBL" id="KV454241">
    <property type="protein sequence ID" value="ODQ56635.1"/>
    <property type="molecule type" value="Genomic_DNA"/>
</dbReference>
<keyword evidence="2" id="KW-1185">Reference proteome</keyword>
<dbReference type="GeneID" id="30201258"/>
<gene>
    <name evidence="1" type="ORF">WICANDRAFT_65898</name>
</gene>
<dbReference type="Proteomes" id="UP000094112">
    <property type="component" value="Unassembled WGS sequence"/>
</dbReference>
<proteinExistence type="predicted"/>
<protein>
    <submittedName>
        <fullName evidence="1">Uncharacterized protein</fullName>
    </submittedName>
</protein>
<name>A0A1E3NTX6_WICAA</name>
<dbReference type="RefSeq" id="XP_019035842.1">
    <property type="nucleotide sequence ID" value="XM_019184012.1"/>
</dbReference>
<evidence type="ECO:0000313" key="2">
    <source>
        <dbReference type="Proteomes" id="UP000094112"/>
    </source>
</evidence>
<reference evidence="1 2" key="1">
    <citation type="journal article" date="2016" name="Proc. Natl. Acad. Sci. U.S.A.">
        <title>Comparative genomics of biotechnologically important yeasts.</title>
        <authorList>
            <person name="Riley R."/>
            <person name="Haridas S."/>
            <person name="Wolfe K.H."/>
            <person name="Lopes M.R."/>
            <person name="Hittinger C.T."/>
            <person name="Goeker M."/>
            <person name="Salamov A.A."/>
            <person name="Wisecaver J.H."/>
            <person name="Long T.M."/>
            <person name="Calvey C.H."/>
            <person name="Aerts A.L."/>
            <person name="Barry K.W."/>
            <person name="Choi C."/>
            <person name="Clum A."/>
            <person name="Coughlan A.Y."/>
            <person name="Deshpande S."/>
            <person name="Douglass A.P."/>
            <person name="Hanson S.J."/>
            <person name="Klenk H.-P."/>
            <person name="LaButti K.M."/>
            <person name="Lapidus A."/>
            <person name="Lindquist E.A."/>
            <person name="Lipzen A.M."/>
            <person name="Meier-Kolthoff J.P."/>
            <person name="Ohm R.A."/>
            <person name="Otillar R.P."/>
            <person name="Pangilinan J.L."/>
            <person name="Peng Y."/>
            <person name="Rokas A."/>
            <person name="Rosa C.A."/>
            <person name="Scheuner C."/>
            <person name="Sibirny A.A."/>
            <person name="Slot J.C."/>
            <person name="Stielow J.B."/>
            <person name="Sun H."/>
            <person name="Kurtzman C.P."/>
            <person name="Blackwell M."/>
            <person name="Grigoriev I.V."/>
            <person name="Jeffries T.W."/>
        </authorList>
    </citation>
    <scope>NUCLEOTIDE SEQUENCE [LARGE SCALE GENOMIC DNA]</scope>
    <source>
        <strain evidence="2">ATCC 58044 / CBS 1984 / NCYC 433 / NRRL Y-366-8</strain>
    </source>
</reference>
<dbReference type="AlphaFoldDB" id="A0A1E3NTX6"/>
<accession>A0A1E3NTX6</accession>
<evidence type="ECO:0000313" key="1">
    <source>
        <dbReference type="EMBL" id="ODQ56635.1"/>
    </source>
</evidence>